<accession>A0A139N7B3</accession>
<organism evidence="1 2">
    <name type="scientific">Streptococcus gallolyticus</name>
    <dbReference type="NCBI Taxonomy" id="315405"/>
    <lineage>
        <taxon>Bacteria</taxon>
        <taxon>Bacillati</taxon>
        <taxon>Bacillota</taxon>
        <taxon>Bacilli</taxon>
        <taxon>Lactobacillales</taxon>
        <taxon>Streptococcaceae</taxon>
        <taxon>Streptococcus</taxon>
    </lineage>
</organism>
<dbReference type="InterPro" id="IPR036812">
    <property type="entry name" value="NAD(P)_OxRdtase_dom_sf"/>
</dbReference>
<reference evidence="1 2" key="1">
    <citation type="submission" date="2016-01" db="EMBL/GenBank/DDBJ databases">
        <title>Highly variable Streptococcus oralis are common among viridans streptococci isolated from primates.</title>
        <authorList>
            <person name="Denapaite D."/>
            <person name="Rieger M."/>
            <person name="Koendgen S."/>
            <person name="Brueckner R."/>
            <person name="Ochigava I."/>
            <person name="Kappeler P."/>
            <person name="Maetz-Rensing K."/>
            <person name="Leendertz F."/>
            <person name="Hakenbeck R."/>
        </authorList>
    </citation>
    <scope>NUCLEOTIDE SEQUENCE [LARGE SCALE GENOMIC DNA]</scope>
    <source>
        <strain evidence="1 2">DD02</strain>
    </source>
</reference>
<sequence length="47" mass="5449">MEQNFDVFDFVLTDDDMAEILKLDMGESQFFSHADPETVKMISSFKV</sequence>
<dbReference type="Proteomes" id="UP000070198">
    <property type="component" value="Unassembled WGS sequence"/>
</dbReference>
<dbReference type="Gene3D" id="3.20.20.100">
    <property type="entry name" value="NADP-dependent oxidoreductase domain"/>
    <property type="match status" value="1"/>
</dbReference>
<dbReference type="AlphaFoldDB" id="A0A139N7B3"/>
<evidence type="ECO:0000313" key="1">
    <source>
        <dbReference type="EMBL" id="KXT71631.1"/>
    </source>
</evidence>
<gene>
    <name evidence="1" type="ORF">SGADD02_00766</name>
</gene>
<evidence type="ECO:0000313" key="2">
    <source>
        <dbReference type="Proteomes" id="UP000070198"/>
    </source>
</evidence>
<proteinExistence type="predicted"/>
<comment type="caution">
    <text evidence="1">The sequence shown here is derived from an EMBL/GenBank/DDBJ whole genome shotgun (WGS) entry which is preliminary data.</text>
</comment>
<protein>
    <submittedName>
        <fullName evidence="1">Oxidoreductase, aldo/keto reductase family</fullName>
    </submittedName>
</protein>
<dbReference type="EMBL" id="LQOF01000122">
    <property type="protein sequence ID" value="KXT71631.1"/>
    <property type="molecule type" value="Genomic_DNA"/>
</dbReference>
<name>A0A139N7B3_9STRE</name>
<dbReference type="PATRIC" id="fig|315405.11.peg.880"/>